<evidence type="ECO:0000256" key="2">
    <source>
        <dbReference type="SAM" id="MobiDB-lite"/>
    </source>
</evidence>
<dbReference type="AlphaFoldDB" id="A0A1J5S435"/>
<comment type="caution">
    <text evidence="3">The sequence shown here is derived from an EMBL/GenBank/DDBJ whole genome shotgun (WGS) entry which is preliminary data.</text>
</comment>
<proteinExistence type="predicted"/>
<name>A0A1J5S435_9ZZZZ</name>
<gene>
    <name evidence="3" type="ORF">GALL_191300</name>
</gene>
<keyword evidence="1" id="KW-0175">Coiled coil</keyword>
<feature type="compositionally biased region" description="Low complexity" evidence="2">
    <location>
        <begin position="75"/>
        <end position="107"/>
    </location>
</feature>
<accession>A0A1J5S435</accession>
<feature type="region of interest" description="Disordered" evidence="2">
    <location>
        <begin position="62"/>
        <end position="126"/>
    </location>
</feature>
<sequence length="173" mass="18714">MSHKPTIEALVIELREAREKVAKLTTEVEAELTAELRRLPAHYGYTDVDAFGRAVRAAVQEAAGTPRKRRRRRAAASAPSPVPATPVGAGLAAAAANSASQSSQPATTPEPQPEEMPPALPENTGNLFAYRDALTAQREEAMRRLNDRSTKPQAWAAWKKHLASVDEALRASQ</sequence>
<protein>
    <submittedName>
        <fullName evidence="3">Uncharacterized protein</fullName>
    </submittedName>
</protein>
<dbReference type="EMBL" id="MLJW01000113">
    <property type="protein sequence ID" value="OIQ98887.1"/>
    <property type="molecule type" value="Genomic_DNA"/>
</dbReference>
<reference evidence="3" key="1">
    <citation type="submission" date="2016-10" db="EMBL/GenBank/DDBJ databases">
        <title>Sequence of Gallionella enrichment culture.</title>
        <authorList>
            <person name="Poehlein A."/>
            <person name="Muehling M."/>
            <person name="Daniel R."/>
        </authorList>
    </citation>
    <scope>NUCLEOTIDE SEQUENCE</scope>
</reference>
<organism evidence="3">
    <name type="scientific">mine drainage metagenome</name>
    <dbReference type="NCBI Taxonomy" id="410659"/>
    <lineage>
        <taxon>unclassified sequences</taxon>
        <taxon>metagenomes</taxon>
        <taxon>ecological metagenomes</taxon>
    </lineage>
</organism>
<evidence type="ECO:0000256" key="1">
    <source>
        <dbReference type="SAM" id="Coils"/>
    </source>
</evidence>
<feature type="compositionally biased region" description="Pro residues" evidence="2">
    <location>
        <begin position="108"/>
        <end position="120"/>
    </location>
</feature>
<evidence type="ECO:0000313" key="3">
    <source>
        <dbReference type="EMBL" id="OIQ98887.1"/>
    </source>
</evidence>
<feature type="coiled-coil region" evidence="1">
    <location>
        <begin position="7"/>
        <end position="34"/>
    </location>
</feature>